<dbReference type="SMART" id="SM00332">
    <property type="entry name" value="PP2Cc"/>
    <property type="match status" value="1"/>
</dbReference>
<dbReference type="EMBL" id="QPGB01000002">
    <property type="protein sequence ID" value="RCS58187.1"/>
    <property type="molecule type" value="Genomic_DNA"/>
</dbReference>
<organism evidence="2 3">
    <name type="scientific">Parvibium lacunae</name>
    <dbReference type="NCBI Taxonomy" id="1888893"/>
    <lineage>
        <taxon>Bacteria</taxon>
        <taxon>Pseudomonadati</taxon>
        <taxon>Pseudomonadota</taxon>
        <taxon>Betaproteobacteria</taxon>
        <taxon>Burkholderiales</taxon>
        <taxon>Alcaligenaceae</taxon>
        <taxon>Parvibium</taxon>
    </lineage>
</organism>
<sequence length="248" mass="27523">MKFRVNACTAQHIGDRAEQQDRVAIFRSEQVAGCMLAILADGMGGKTGGALAAQQVLETAKNLFTEYTPRAMEAETLLRNIAYEAHTVIKLTAMSSEKEPHSTMVLLLLRADRIDWAHIGDSRLYHFQGPDLASRTIDHTFAETMVREGKLNPEEARRHRLAGVLTSALGGQKDPEISFGGLDYPSQNDRFLLCTDGIWAHFNERELGHTLQAYEPRKAAEIITENARARAKGHGDNASMVIIKLDPR</sequence>
<dbReference type="Gene3D" id="3.60.40.10">
    <property type="entry name" value="PPM-type phosphatase domain"/>
    <property type="match status" value="1"/>
</dbReference>
<dbReference type="SMART" id="SM00331">
    <property type="entry name" value="PP2C_SIG"/>
    <property type="match status" value="1"/>
</dbReference>
<keyword evidence="3" id="KW-1185">Reference proteome</keyword>
<comment type="caution">
    <text evidence="2">The sequence shown here is derived from an EMBL/GenBank/DDBJ whole genome shotgun (WGS) entry which is preliminary data.</text>
</comment>
<dbReference type="InterPro" id="IPR036457">
    <property type="entry name" value="PPM-type-like_dom_sf"/>
</dbReference>
<dbReference type="PROSITE" id="PS51746">
    <property type="entry name" value="PPM_2"/>
    <property type="match status" value="1"/>
</dbReference>
<dbReference type="OrthoDB" id="9801841at2"/>
<dbReference type="Pfam" id="PF13672">
    <property type="entry name" value="PP2C_2"/>
    <property type="match status" value="1"/>
</dbReference>
<evidence type="ECO:0000313" key="3">
    <source>
        <dbReference type="Proteomes" id="UP000252357"/>
    </source>
</evidence>
<dbReference type="SUPFAM" id="SSF81606">
    <property type="entry name" value="PP2C-like"/>
    <property type="match status" value="1"/>
</dbReference>
<dbReference type="InterPro" id="IPR001932">
    <property type="entry name" value="PPM-type_phosphatase-like_dom"/>
</dbReference>
<dbReference type="RefSeq" id="WP_114402271.1">
    <property type="nucleotide sequence ID" value="NZ_QPGB01000002.1"/>
</dbReference>
<evidence type="ECO:0000313" key="2">
    <source>
        <dbReference type="EMBL" id="RCS58187.1"/>
    </source>
</evidence>
<gene>
    <name evidence="2" type="ORF">DU000_05010</name>
</gene>
<accession>A0A368L3M8</accession>
<protein>
    <submittedName>
        <fullName evidence="2">Serine/threonine-protein phosphatase</fullName>
    </submittedName>
</protein>
<dbReference type="Proteomes" id="UP000252357">
    <property type="component" value="Unassembled WGS sequence"/>
</dbReference>
<feature type="domain" description="PPM-type phosphatase" evidence="1">
    <location>
        <begin position="4"/>
        <end position="245"/>
    </location>
</feature>
<proteinExistence type="predicted"/>
<reference evidence="2 3" key="1">
    <citation type="journal article" date="2018" name="Int. J. Syst. Evol. Microbiol.">
        <title>Parvibium lacunae gen. nov., sp. nov., a new member of the family Alcaligenaceae isolated from a freshwater pond.</title>
        <authorList>
            <person name="Chen W.M."/>
            <person name="Xie P.B."/>
            <person name="Hsu M.Y."/>
            <person name="Sheu S.Y."/>
        </authorList>
    </citation>
    <scope>NUCLEOTIDE SEQUENCE [LARGE SCALE GENOMIC DNA]</scope>
    <source>
        <strain evidence="2 3">KMB9</strain>
    </source>
</reference>
<evidence type="ECO:0000259" key="1">
    <source>
        <dbReference type="PROSITE" id="PS51746"/>
    </source>
</evidence>
<name>A0A368L3M8_9BURK</name>
<dbReference type="AlphaFoldDB" id="A0A368L3M8"/>
<dbReference type="CDD" id="cd00143">
    <property type="entry name" value="PP2Cc"/>
    <property type="match status" value="1"/>
</dbReference>